<gene>
    <name evidence="1" type="ORF">GCM10007890_44500</name>
</gene>
<reference evidence="2" key="1">
    <citation type="journal article" date="2019" name="Int. J. Syst. Evol. Microbiol.">
        <title>The Global Catalogue of Microorganisms (GCM) 10K type strain sequencing project: providing services to taxonomists for standard genome sequencing and annotation.</title>
        <authorList>
            <consortium name="The Broad Institute Genomics Platform"/>
            <consortium name="The Broad Institute Genome Sequencing Center for Infectious Disease"/>
            <person name="Wu L."/>
            <person name="Ma J."/>
        </authorList>
    </citation>
    <scope>NUCLEOTIDE SEQUENCE [LARGE SCALE GENOMIC DNA]</scope>
    <source>
        <strain evidence="2">NBRC 103632</strain>
    </source>
</reference>
<dbReference type="EMBL" id="BSPL01000023">
    <property type="protein sequence ID" value="GLS72435.1"/>
    <property type="molecule type" value="Genomic_DNA"/>
</dbReference>
<accession>A0AA37TIZ6</accession>
<keyword evidence="2" id="KW-1185">Reference proteome</keyword>
<name>A0AA37TIZ6_9HYPH</name>
<protein>
    <submittedName>
        <fullName evidence="1">Uncharacterized protein</fullName>
    </submittedName>
</protein>
<evidence type="ECO:0000313" key="1">
    <source>
        <dbReference type="EMBL" id="GLS72435.1"/>
    </source>
</evidence>
<organism evidence="1 2">
    <name type="scientific">Methylobacterium tardum</name>
    <dbReference type="NCBI Taxonomy" id="374432"/>
    <lineage>
        <taxon>Bacteria</taxon>
        <taxon>Pseudomonadati</taxon>
        <taxon>Pseudomonadota</taxon>
        <taxon>Alphaproteobacteria</taxon>
        <taxon>Hyphomicrobiales</taxon>
        <taxon>Methylobacteriaceae</taxon>
        <taxon>Methylobacterium</taxon>
    </lineage>
</organism>
<dbReference type="AlphaFoldDB" id="A0AA37TIZ6"/>
<sequence length="70" mass="7809">MGSETTISAWVAKGTALSGSFESRTRADEDMRASRWILRGLRETCRPRAADRNCCAIRLWISTGSDTESR</sequence>
<comment type="caution">
    <text evidence="1">The sequence shown here is derived from an EMBL/GenBank/DDBJ whole genome shotgun (WGS) entry which is preliminary data.</text>
</comment>
<dbReference type="Proteomes" id="UP001157440">
    <property type="component" value="Unassembled WGS sequence"/>
</dbReference>
<evidence type="ECO:0000313" key="2">
    <source>
        <dbReference type="Proteomes" id="UP001157440"/>
    </source>
</evidence>
<proteinExistence type="predicted"/>